<dbReference type="EMBL" id="SRYA01000019">
    <property type="protein sequence ID" value="TGY96158.1"/>
    <property type="molecule type" value="Genomic_DNA"/>
</dbReference>
<keyword evidence="2" id="KW-1185">Reference proteome</keyword>
<accession>A0AC61RWI6</accession>
<protein>
    <submittedName>
        <fullName evidence="1">MATE family efflux transporter</fullName>
    </submittedName>
</protein>
<comment type="caution">
    <text evidence="1">The sequence shown here is derived from an EMBL/GenBank/DDBJ whole genome shotgun (WGS) entry which is preliminary data.</text>
</comment>
<evidence type="ECO:0000313" key="2">
    <source>
        <dbReference type="Proteomes" id="UP000304953"/>
    </source>
</evidence>
<name>A0AC61RWI6_9FIRM</name>
<evidence type="ECO:0000313" key="1">
    <source>
        <dbReference type="EMBL" id="TGY96158.1"/>
    </source>
</evidence>
<gene>
    <name evidence="1" type="ORF">E5329_10935</name>
</gene>
<sequence length="472" mass="51405">MTETQKNPLAESFNALSLIRFAFPSMVMMLFMGLYTIVDTIFVARFVDTNALSSINIVCPVINLIVGLGTMLATGGSAVVAKKMGNGNTEEARSNFTLIVVAGAVIGLLITAAGLLFLDEIIWGLGASEILFPYCKDYLTIQLMFAVCNMMQVLYQNLFVTAGKPTLGLVLAVLAGIANMVFDYVFIVLLQMGIKGAAIGTGIGYIIPSIIGTIFFLRGSRFGGAELECGDRIAADRREEALPPGRSELHFCKPDMDVSVLLKSCSNGVSELVSQCSTAVTTFLFNVTMMKLLGEDGIAAITVLIYSQFLLTTLYIGFSMGTAPVVSYNYGSGNVKQLKKTVRICFSFIVGISIFVFLFSLLGGESIAKVFAENNRNVFEITKKGFVIFSFSFLFSGCNIFSSALFTALSNGKASATISFLRTFGFITVFLLALPRFLEVTGIWLAVPFAELFTLMLTVYLICRHRKQYNYF</sequence>
<organism evidence="1 2">
    <name type="scientific">Petralouisia muris</name>
    <dbReference type="NCBI Taxonomy" id="3032872"/>
    <lineage>
        <taxon>Bacteria</taxon>
        <taxon>Bacillati</taxon>
        <taxon>Bacillota</taxon>
        <taxon>Clostridia</taxon>
        <taxon>Lachnospirales</taxon>
        <taxon>Lachnospiraceae</taxon>
        <taxon>Petralouisia</taxon>
    </lineage>
</organism>
<reference evidence="1" key="1">
    <citation type="submission" date="2019-04" db="EMBL/GenBank/DDBJ databases">
        <title>Microbes associate with the intestines of laboratory mice.</title>
        <authorList>
            <person name="Navarre W."/>
            <person name="Wong E."/>
            <person name="Huang K."/>
            <person name="Tropini C."/>
            <person name="Ng K."/>
            <person name="Yu B."/>
        </authorList>
    </citation>
    <scope>NUCLEOTIDE SEQUENCE</scope>
    <source>
        <strain evidence="1">NM01_1-7b</strain>
    </source>
</reference>
<dbReference type="Proteomes" id="UP000304953">
    <property type="component" value="Unassembled WGS sequence"/>
</dbReference>
<proteinExistence type="predicted"/>